<dbReference type="RefSeq" id="WP_100200579.1">
    <property type="nucleotide sequence ID" value="NZ_PGGW01000011.1"/>
</dbReference>
<evidence type="ECO:0000256" key="1">
    <source>
        <dbReference type="ARBA" id="ARBA00022527"/>
    </source>
</evidence>
<dbReference type="EMBL" id="PGGW01000011">
    <property type="protein sequence ID" value="PJE99537.1"/>
    <property type="molecule type" value="Genomic_DNA"/>
</dbReference>
<comment type="caution">
    <text evidence="3">The sequence shown here is derived from an EMBL/GenBank/DDBJ whole genome shotgun (WGS) entry which is preliminary data.</text>
</comment>
<dbReference type="InterPro" id="IPR036890">
    <property type="entry name" value="HATPase_C_sf"/>
</dbReference>
<dbReference type="InterPro" id="IPR003594">
    <property type="entry name" value="HATPase_dom"/>
</dbReference>
<organism evidence="3 4">
    <name type="scientific">Streptomyces carminius</name>
    <dbReference type="NCBI Taxonomy" id="2665496"/>
    <lineage>
        <taxon>Bacteria</taxon>
        <taxon>Bacillati</taxon>
        <taxon>Actinomycetota</taxon>
        <taxon>Actinomycetes</taxon>
        <taxon>Kitasatosporales</taxon>
        <taxon>Streptomycetaceae</taxon>
        <taxon>Streptomyces</taxon>
    </lineage>
</organism>
<evidence type="ECO:0000313" key="3">
    <source>
        <dbReference type="EMBL" id="PJE99537.1"/>
    </source>
</evidence>
<proteinExistence type="predicted"/>
<keyword evidence="1" id="KW-0418">Kinase</keyword>
<evidence type="ECO:0000313" key="4">
    <source>
        <dbReference type="Proteomes" id="UP000230407"/>
    </source>
</evidence>
<dbReference type="Gene3D" id="3.30.565.10">
    <property type="entry name" value="Histidine kinase-like ATPase, C-terminal domain"/>
    <property type="match status" value="1"/>
</dbReference>
<keyword evidence="4" id="KW-1185">Reference proteome</keyword>
<dbReference type="CDD" id="cd16936">
    <property type="entry name" value="HATPase_RsbW-like"/>
    <property type="match status" value="1"/>
</dbReference>
<dbReference type="GO" id="GO:0004674">
    <property type="term" value="F:protein serine/threonine kinase activity"/>
    <property type="evidence" value="ECO:0007669"/>
    <property type="project" value="UniProtKB-KW"/>
</dbReference>
<name>A0A2M8M5P3_9ACTN</name>
<dbReference type="Pfam" id="PF13581">
    <property type="entry name" value="HATPase_c_2"/>
    <property type="match status" value="1"/>
</dbReference>
<evidence type="ECO:0000259" key="2">
    <source>
        <dbReference type="Pfam" id="PF13581"/>
    </source>
</evidence>
<feature type="domain" description="Histidine kinase/HSP90-like ATPase" evidence="2">
    <location>
        <begin position="23"/>
        <end position="136"/>
    </location>
</feature>
<dbReference type="AlphaFoldDB" id="A0A2M8M5P3"/>
<dbReference type="SUPFAM" id="SSF55874">
    <property type="entry name" value="ATPase domain of HSP90 chaperone/DNA topoisomerase II/histidine kinase"/>
    <property type="match status" value="1"/>
</dbReference>
<reference evidence="3 4" key="1">
    <citation type="submission" date="2017-11" db="EMBL/GenBank/DDBJ databases">
        <title>Streptomyces carmine sp. nov., a novel actinomycete isolated from Sophora alopecuroides in Xinjiang, China.</title>
        <authorList>
            <person name="Wang Y."/>
            <person name="Luo X."/>
            <person name="Wan C."/>
            <person name="Zhang L."/>
        </authorList>
    </citation>
    <scope>NUCLEOTIDE SEQUENCE [LARGE SCALE GENOMIC DNA]</scope>
    <source>
        <strain evidence="3 4">TRM SA0054</strain>
    </source>
</reference>
<keyword evidence="1" id="KW-0808">Transferase</keyword>
<keyword evidence="1" id="KW-0723">Serine/threonine-protein kinase</keyword>
<dbReference type="Proteomes" id="UP000230407">
    <property type="component" value="Unassembled WGS sequence"/>
</dbReference>
<sequence length="166" mass="17473">MTAHIAPTELPAPTHTFTQLFGATPRGARVARLMTVRQLALWGWPHGHEVSEAVTAIVAELAANAATHGRAGGHAFQLRLVVGPGLLQPDVLRVEVADACGGARPDPSEPVRVPGPEEESGRGLLLVETFAARWGVTDRLYCGKTVWAELDLTAGPANPARPAAGR</sequence>
<protein>
    <recommendedName>
        <fullName evidence="2">Histidine kinase/HSP90-like ATPase domain-containing protein</fullName>
    </recommendedName>
</protein>
<dbReference type="PANTHER" id="PTHR35526">
    <property type="entry name" value="ANTI-SIGMA-F FACTOR RSBW-RELATED"/>
    <property type="match status" value="1"/>
</dbReference>
<gene>
    <name evidence="3" type="ORF">CUT44_03205</name>
</gene>
<dbReference type="InterPro" id="IPR050267">
    <property type="entry name" value="Anti-sigma-factor_SerPK"/>
</dbReference>
<dbReference type="PANTHER" id="PTHR35526:SF3">
    <property type="entry name" value="ANTI-SIGMA-F FACTOR RSBW"/>
    <property type="match status" value="1"/>
</dbReference>
<accession>A0A2M8M5P3</accession>